<evidence type="ECO:0000259" key="2">
    <source>
        <dbReference type="Pfam" id="PF07589"/>
    </source>
</evidence>
<dbReference type="NCBIfam" id="TIGR02595">
    <property type="entry name" value="PEP_CTERM"/>
    <property type="match status" value="1"/>
</dbReference>
<dbReference type="RefSeq" id="WP_290358457.1">
    <property type="nucleotide sequence ID" value="NZ_JAUHHC010000002.1"/>
</dbReference>
<proteinExistence type="predicted"/>
<name>A0ABT8DT11_9BURK</name>
<organism evidence="3 4">
    <name type="scientific">Roseateles violae</name>
    <dbReference type="NCBI Taxonomy" id="3058042"/>
    <lineage>
        <taxon>Bacteria</taxon>
        <taxon>Pseudomonadati</taxon>
        <taxon>Pseudomonadota</taxon>
        <taxon>Betaproteobacteria</taxon>
        <taxon>Burkholderiales</taxon>
        <taxon>Sphaerotilaceae</taxon>
        <taxon>Roseateles</taxon>
    </lineage>
</organism>
<protein>
    <submittedName>
        <fullName evidence="3">PEP-CTERM sorting domain-containing protein</fullName>
    </submittedName>
</protein>
<dbReference type="EMBL" id="JAUHHC010000002">
    <property type="protein sequence ID" value="MDN3920145.1"/>
    <property type="molecule type" value="Genomic_DNA"/>
</dbReference>
<dbReference type="Pfam" id="PF07589">
    <property type="entry name" value="PEP-CTERM"/>
    <property type="match status" value="1"/>
</dbReference>
<sequence>MTPRQVWTKTLIAAAIALPTVSATADVVNFFNGSNLYAQMTTSGGTNFSLSFVGQGVAAGGFINELFMDGPTGTFTNTTSAAVTTPTATYSLNGFNGGGGGGSIYDWEIDFPQPNDATRFTVGEIATWTITVTDPSAWQLEKLHINAFDGTNSIKLDGCLQGTRGCGDGSPNPTGFLPEPSSLALVGLAMLGLGWTGRRRA</sequence>
<dbReference type="InterPro" id="IPR013424">
    <property type="entry name" value="Ice-binding_C"/>
</dbReference>
<keyword evidence="4" id="KW-1185">Reference proteome</keyword>
<feature type="chain" id="PRO_5046234177" evidence="1">
    <location>
        <begin position="26"/>
        <end position="201"/>
    </location>
</feature>
<feature type="domain" description="Ice-binding protein C-terminal" evidence="2">
    <location>
        <begin position="178"/>
        <end position="199"/>
    </location>
</feature>
<evidence type="ECO:0000256" key="1">
    <source>
        <dbReference type="SAM" id="SignalP"/>
    </source>
</evidence>
<keyword evidence="1" id="KW-0732">Signal</keyword>
<reference evidence="3 4" key="1">
    <citation type="submission" date="2023-06" db="EMBL/GenBank/DDBJ databases">
        <title>Pelomonas sp. PFR6 16S ribosomal RNA gene Genome sequencing and assembly.</title>
        <authorList>
            <person name="Woo H."/>
        </authorList>
    </citation>
    <scope>NUCLEOTIDE SEQUENCE [LARGE SCALE GENOMIC DNA]</scope>
    <source>
        <strain evidence="3 4">PFR6</strain>
    </source>
</reference>
<feature type="signal peptide" evidence="1">
    <location>
        <begin position="1"/>
        <end position="25"/>
    </location>
</feature>
<evidence type="ECO:0000313" key="4">
    <source>
        <dbReference type="Proteomes" id="UP001228044"/>
    </source>
</evidence>
<comment type="caution">
    <text evidence="3">The sequence shown here is derived from an EMBL/GenBank/DDBJ whole genome shotgun (WGS) entry which is preliminary data.</text>
</comment>
<dbReference type="Proteomes" id="UP001228044">
    <property type="component" value="Unassembled WGS sequence"/>
</dbReference>
<accession>A0ABT8DT11</accession>
<gene>
    <name evidence="3" type="ORF">QWJ38_07615</name>
</gene>
<evidence type="ECO:0000313" key="3">
    <source>
        <dbReference type="EMBL" id="MDN3920145.1"/>
    </source>
</evidence>